<feature type="region of interest" description="Disordered" evidence="1">
    <location>
        <begin position="1"/>
        <end position="68"/>
    </location>
</feature>
<keyword evidence="3" id="KW-1185">Reference proteome</keyword>
<proteinExistence type="predicted"/>
<feature type="compositionally biased region" description="Pro residues" evidence="1">
    <location>
        <begin position="192"/>
        <end position="202"/>
    </location>
</feature>
<gene>
    <name evidence="2" type="ORF">CALCODRAFT_27025</name>
</gene>
<feature type="compositionally biased region" description="Basic residues" evidence="1">
    <location>
        <begin position="38"/>
        <end position="53"/>
    </location>
</feature>
<dbReference type="Proteomes" id="UP000076842">
    <property type="component" value="Unassembled WGS sequence"/>
</dbReference>
<dbReference type="InParanoid" id="A0A165J3Z5"/>
<name>A0A165J3Z5_9BASI</name>
<evidence type="ECO:0000313" key="2">
    <source>
        <dbReference type="EMBL" id="KZT61344.1"/>
    </source>
</evidence>
<evidence type="ECO:0000256" key="1">
    <source>
        <dbReference type="SAM" id="MobiDB-lite"/>
    </source>
</evidence>
<organism evidence="2 3">
    <name type="scientific">Calocera cornea HHB12733</name>
    <dbReference type="NCBI Taxonomy" id="1353952"/>
    <lineage>
        <taxon>Eukaryota</taxon>
        <taxon>Fungi</taxon>
        <taxon>Dikarya</taxon>
        <taxon>Basidiomycota</taxon>
        <taxon>Agaricomycotina</taxon>
        <taxon>Dacrymycetes</taxon>
        <taxon>Dacrymycetales</taxon>
        <taxon>Dacrymycetaceae</taxon>
        <taxon>Calocera</taxon>
    </lineage>
</organism>
<reference evidence="2 3" key="1">
    <citation type="journal article" date="2016" name="Mol. Biol. Evol.">
        <title>Comparative Genomics of Early-Diverging Mushroom-Forming Fungi Provides Insights into the Origins of Lignocellulose Decay Capabilities.</title>
        <authorList>
            <person name="Nagy L.G."/>
            <person name="Riley R."/>
            <person name="Tritt A."/>
            <person name="Adam C."/>
            <person name="Daum C."/>
            <person name="Floudas D."/>
            <person name="Sun H."/>
            <person name="Yadav J.S."/>
            <person name="Pangilinan J."/>
            <person name="Larsson K.H."/>
            <person name="Matsuura K."/>
            <person name="Barry K."/>
            <person name="Labutti K."/>
            <person name="Kuo R."/>
            <person name="Ohm R.A."/>
            <person name="Bhattacharya S.S."/>
            <person name="Shirouzu T."/>
            <person name="Yoshinaga Y."/>
            <person name="Martin F.M."/>
            <person name="Grigoriev I.V."/>
            <person name="Hibbett D.S."/>
        </authorList>
    </citation>
    <scope>NUCLEOTIDE SEQUENCE [LARGE SCALE GENOMIC DNA]</scope>
    <source>
        <strain evidence="2 3">HHB12733</strain>
    </source>
</reference>
<dbReference type="EMBL" id="KV423924">
    <property type="protein sequence ID" value="KZT61344.1"/>
    <property type="molecule type" value="Genomic_DNA"/>
</dbReference>
<accession>A0A165J3Z5</accession>
<dbReference type="AlphaFoldDB" id="A0A165J3Z5"/>
<evidence type="ECO:0000313" key="3">
    <source>
        <dbReference type="Proteomes" id="UP000076842"/>
    </source>
</evidence>
<feature type="region of interest" description="Disordered" evidence="1">
    <location>
        <begin position="156"/>
        <end position="221"/>
    </location>
</feature>
<sequence>MFPRTTPPPLPPSPAASDSPPMPVGQDACSTPPLLARWRGRLLRLRRRRRRRPPPPPTHSPFAGRLARRSFGSTPPLLARWSALYVNPDPPHTFSTFCPPVGAEVSPRLPPRLPVGMEVFSATSPSLLVGTVAWLDRPAPCAARGGAHSMDIVVKLKGRQPPRVSLPSRPGRRRWEWGSKPRPTAHNRAAPPSSPPAPPGEWPPERELSPPPGKLHNGRNTFSLTPCNCTGVKPKSLRGISPAPQSGLGEQGLFRYVSFSSSLVTPLLKPATCVVRRRCGGDPRLRKRRLLPPAGLALLPTCLFLCIDQVVSETSVLYRVGNGARNSCAHKAPIVSFPEVSARLFLTYWSRQLVAESSKHNKPVSNMIHIYVL</sequence>
<protein>
    <submittedName>
        <fullName evidence="2">Uncharacterized protein</fullName>
    </submittedName>
</protein>
<feature type="compositionally biased region" description="Pro residues" evidence="1">
    <location>
        <begin position="1"/>
        <end position="14"/>
    </location>
</feature>